<organism evidence="1 2">
    <name type="scientific">Kocuria dechangensis</name>
    <dbReference type="NCBI Taxonomy" id="1176249"/>
    <lineage>
        <taxon>Bacteria</taxon>
        <taxon>Bacillati</taxon>
        <taxon>Actinomycetota</taxon>
        <taxon>Actinomycetes</taxon>
        <taxon>Micrococcales</taxon>
        <taxon>Micrococcaceae</taxon>
        <taxon>Kocuria</taxon>
    </lineage>
</organism>
<keyword evidence="2" id="KW-1185">Reference proteome</keyword>
<reference evidence="1" key="1">
    <citation type="journal article" date="2014" name="Int. J. Syst. Evol. Microbiol.">
        <title>Complete genome sequence of Corynebacterium casei LMG S-19264T (=DSM 44701T), isolated from a smear-ripened cheese.</title>
        <authorList>
            <consortium name="US DOE Joint Genome Institute (JGI-PGF)"/>
            <person name="Walter F."/>
            <person name="Albersmeier A."/>
            <person name="Kalinowski J."/>
            <person name="Ruckert C."/>
        </authorList>
    </citation>
    <scope>NUCLEOTIDE SEQUENCE</scope>
    <source>
        <strain evidence="1">CGMCC 1.12187</strain>
    </source>
</reference>
<dbReference type="AlphaFoldDB" id="A0A917LPL5"/>
<gene>
    <name evidence="1" type="ORF">GCM10011374_10500</name>
</gene>
<accession>A0A917LPL5</accession>
<dbReference type="RefSeq" id="WP_188534971.1">
    <property type="nucleotide sequence ID" value="NZ_BMEQ01000004.1"/>
</dbReference>
<proteinExistence type="predicted"/>
<evidence type="ECO:0000313" key="2">
    <source>
        <dbReference type="Proteomes" id="UP000638848"/>
    </source>
</evidence>
<comment type="caution">
    <text evidence="1">The sequence shown here is derived from an EMBL/GenBank/DDBJ whole genome shotgun (WGS) entry which is preliminary data.</text>
</comment>
<reference evidence="1" key="2">
    <citation type="submission" date="2020-09" db="EMBL/GenBank/DDBJ databases">
        <authorList>
            <person name="Sun Q."/>
            <person name="Zhou Y."/>
        </authorList>
    </citation>
    <scope>NUCLEOTIDE SEQUENCE</scope>
    <source>
        <strain evidence="1">CGMCC 1.12187</strain>
    </source>
</reference>
<name>A0A917LPL5_9MICC</name>
<dbReference type="EMBL" id="BMEQ01000004">
    <property type="protein sequence ID" value="GGG49980.1"/>
    <property type="molecule type" value="Genomic_DNA"/>
</dbReference>
<evidence type="ECO:0000313" key="1">
    <source>
        <dbReference type="EMBL" id="GGG49980.1"/>
    </source>
</evidence>
<protein>
    <submittedName>
        <fullName evidence="1">Uncharacterized protein</fullName>
    </submittedName>
</protein>
<sequence>MRWEDLFADMEAQLAAASQQSLEWEAGEQARAEYSRVGVVDRLRARAGDPVRVLLAGGLPLEGRVRSLGAGWVSLEDQGVEHVVPLAAVVWWERLGRGWAPHEDAVTGRLGLAHALRALARARARVRIRLAGEGPQAVLEGTVDAVGRDFLDLALYPDDDYRRRDSVTAVRTVPFHAVLCVSSLAGA</sequence>
<dbReference type="Proteomes" id="UP000638848">
    <property type="component" value="Unassembled WGS sequence"/>
</dbReference>